<name>A0ABV2GB18_9BACL</name>
<keyword evidence="3" id="KW-1185">Reference proteome</keyword>
<protein>
    <recommendedName>
        <fullName evidence="4">Holin</fullName>
    </recommendedName>
</protein>
<evidence type="ECO:0008006" key="4">
    <source>
        <dbReference type="Google" id="ProtNLM"/>
    </source>
</evidence>
<keyword evidence="1" id="KW-0472">Membrane</keyword>
<accession>A0ABV2GB18</accession>
<dbReference type="Proteomes" id="UP001549099">
    <property type="component" value="Unassembled WGS sequence"/>
</dbReference>
<comment type="caution">
    <text evidence="2">The sequence shown here is derived from an EMBL/GenBank/DDBJ whole genome shotgun (WGS) entry which is preliminary data.</text>
</comment>
<evidence type="ECO:0000313" key="2">
    <source>
        <dbReference type="EMBL" id="MET3575468.1"/>
    </source>
</evidence>
<keyword evidence="1" id="KW-0812">Transmembrane</keyword>
<dbReference type="RefSeq" id="WP_354196663.1">
    <property type="nucleotide sequence ID" value="NZ_JBEPLW010000008.1"/>
</dbReference>
<sequence>MAEFPHITTNIWDVFLAVPLVLIGTQILKHSFRIPPAVVPTVAVAIGLLISVFVSHPNNLLAGLFMGTLYGAAAVSFYVSAKLSIRAYRARG</sequence>
<gene>
    <name evidence="2" type="ORF">ABID49_001373</name>
</gene>
<organism evidence="2 3">
    <name type="scientific">Bhargavaea ullalensis</name>
    <dbReference type="NCBI Taxonomy" id="1265685"/>
    <lineage>
        <taxon>Bacteria</taxon>
        <taxon>Bacillati</taxon>
        <taxon>Bacillota</taxon>
        <taxon>Bacilli</taxon>
        <taxon>Bacillales</taxon>
        <taxon>Caryophanaceae</taxon>
        <taxon>Bhargavaea</taxon>
    </lineage>
</organism>
<proteinExistence type="predicted"/>
<dbReference type="EMBL" id="JBEPLW010000008">
    <property type="protein sequence ID" value="MET3575468.1"/>
    <property type="molecule type" value="Genomic_DNA"/>
</dbReference>
<reference evidence="2 3" key="1">
    <citation type="submission" date="2024-06" db="EMBL/GenBank/DDBJ databases">
        <title>Genomic Encyclopedia of Type Strains, Phase IV (KMG-IV): sequencing the most valuable type-strain genomes for metagenomic binning, comparative biology and taxonomic classification.</title>
        <authorList>
            <person name="Goeker M."/>
        </authorList>
    </citation>
    <scope>NUCLEOTIDE SEQUENCE [LARGE SCALE GENOMIC DNA]</scope>
    <source>
        <strain evidence="2 3">DSM 26128</strain>
    </source>
</reference>
<feature type="transmembrane region" description="Helical" evidence="1">
    <location>
        <begin position="37"/>
        <end position="54"/>
    </location>
</feature>
<evidence type="ECO:0000256" key="1">
    <source>
        <dbReference type="SAM" id="Phobius"/>
    </source>
</evidence>
<keyword evidence="1" id="KW-1133">Transmembrane helix</keyword>
<feature type="transmembrane region" description="Helical" evidence="1">
    <location>
        <begin position="60"/>
        <end position="81"/>
    </location>
</feature>
<evidence type="ECO:0000313" key="3">
    <source>
        <dbReference type="Proteomes" id="UP001549099"/>
    </source>
</evidence>